<name>A0A9K3HYD0_HELAN</name>
<accession>A0A9K3HYD0</accession>
<organism evidence="2 3">
    <name type="scientific">Helianthus annuus</name>
    <name type="common">Common sunflower</name>
    <dbReference type="NCBI Taxonomy" id="4232"/>
    <lineage>
        <taxon>Eukaryota</taxon>
        <taxon>Viridiplantae</taxon>
        <taxon>Streptophyta</taxon>
        <taxon>Embryophyta</taxon>
        <taxon>Tracheophyta</taxon>
        <taxon>Spermatophyta</taxon>
        <taxon>Magnoliopsida</taxon>
        <taxon>eudicotyledons</taxon>
        <taxon>Gunneridae</taxon>
        <taxon>Pentapetalae</taxon>
        <taxon>asterids</taxon>
        <taxon>campanulids</taxon>
        <taxon>Asterales</taxon>
        <taxon>Asteraceae</taxon>
        <taxon>Asteroideae</taxon>
        <taxon>Heliantheae alliance</taxon>
        <taxon>Heliantheae</taxon>
        <taxon>Helianthus</taxon>
    </lineage>
</organism>
<protein>
    <submittedName>
        <fullName evidence="2">Uncharacterized protein</fullName>
    </submittedName>
</protein>
<dbReference type="EMBL" id="MNCJ02000325">
    <property type="protein sequence ID" value="KAF5786761.1"/>
    <property type="molecule type" value="Genomic_DNA"/>
</dbReference>
<feature type="region of interest" description="Disordered" evidence="1">
    <location>
        <begin position="1"/>
        <end position="23"/>
    </location>
</feature>
<dbReference type="Proteomes" id="UP000215914">
    <property type="component" value="Unassembled WGS sequence"/>
</dbReference>
<evidence type="ECO:0000256" key="1">
    <source>
        <dbReference type="SAM" id="MobiDB-lite"/>
    </source>
</evidence>
<dbReference type="Gramene" id="mRNA:HanXRQr2_Chr10g0444821">
    <property type="protein sequence ID" value="CDS:HanXRQr2_Chr10g0444821.1"/>
    <property type="gene ID" value="HanXRQr2_Chr10g0444821"/>
</dbReference>
<evidence type="ECO:0000313" key="3">
    <source>
        <dbReference type="Proteomes" id="UP000215914"/>
    </source>
</evidence>
<gene>
    <name evidence="2" type="ORF">HanXRQr2_Chr10g0444821</name>
</gene>
<feature type="compositionally biased region" description="Polar residues" evidence="1">
    <location>
        <begin position="1"/>
        <end position="18"/>
    </location>
</feature>
<reference evidence="2" key="2">
    <citation type="submission" date="2020-06" db="EMBL/GenBank/DDBJ databases">
        <title>Helianthus annuus Genome sequencing and assembly Release 2.</title>
        <authorList>
            <person name="Gouzy J."/>
            <person name="Langlade N."/>
            <person name="Munos S."/>
        </authorList>
    </citation>
    <scope>NUCLEOTIDE SEQUENCE</scope>
    <source>
        <tissue evidence="2">Leaves</tissue>
    </source>
</reference>
<comment type="caution">
    <text evidence="2">The sequence shown here is derived from an EMBL/GenBank/DDBJ whole genome shotgun (WGS) entry which is preliminary data.</text>
</comment>
<reference evidence="2" key="1">
    <citation type="journal article" date="2017" name="Nature">
        <title>The sunflower genome provides insights into oil metabolism, flowering and Asterid evolution.</title>
        <authorList>
            <person name="Badouin H."/>
            <person name="Gouzy J."/>
            <person name="Grassa C.J."/>
            <person name="Murat F."/>
            <person name="Staton S.E."/>
            <person name="Cottret L."/>
            <person name="Lelandais-Briere C."/>
            <person name="Owens G.L."/>
            <person name="Carrere S."/>
            <person name="Mayjonade B."/>
            <person name="Legrand L."/>
            <person name="Gill N."/>
            <person name="Kane N.C."/>
            <person name="Bowers J.E."/>
            <person name="Hubner S."/>
            <person name="Bellec A."/>
            <person name="Berard A."/>
            <person name="Berges H."/>
            <person name="Blanchet N."/>
            <person name="Boniface M.C."/>
            <person name="Brunel D."/>
            <person name="Catrice O."/>
            <person name="Chaidir N."/>
            <person name="Claudel C."/>
            <person name="Donnadieu C."/>
            <person name="Faraut T."/>
            <person name="Fievet G."/>
            <person name="Helmstetter N."/>
            <person name="King M."/>
            <person name="Knapp S.J."/>
            <person name="Lai Z."/>
            <person name="Le Paslier M.C."/>
            <person name="Lippi Y."/>
            <person name="Lorenzon L."/>
            <person name="Mandel J.R."/>
            <person name="Marage G."/>
            <person name="Marchand G."/>
            <person name="Marquand E."/>
            <person name="Bret-Mestries E."/>
            <person name="Morien E."/>
            <person name="Nambeesan S."/>
            <person name="Nguyen T."/>
            <person name="Pegot-Espagnet P."/>
            <person name="Pouilly N."/>
            <person name="Raftis F."/>
            <person name="Sallet E."/>
            <person name="Schiex T."/>
            <person name="Thomas J."/>
            <person name="Vandecasteele C."/>
            <person name="Vares D."/>
            <person name="Vear F."/>
            <person name="Vautrin S."/>
            <person name="Crespi M."/>
            <person name="Mangin B."/>
            <person name="Burke J.M."/>
            <person name="Salse J."/>
            <person name="Munos S."/>
            <person name="Vincourt P."/>
            <person name="Rieseberg L.H."/>
            <person name="Langlade N.B."/>
        </authorList>
    </citation>
    <scope>NUCLEOTIDE SEQUENCE</scope>
    <source>
        <tissue evidence="2">Leaves</tissue>
    </source>
</reference>
<sequence length="160" mass="17922">MAAGPQNRTVGSDRNVSGPSVVAKSPVFDPLKSGMHDHFLKHDGPILEAVKDPKEKPKGSGYFDVSRQAFGPGSSPKNSFGNLRDEEECFDAELGMWEHEIEVVKEFVETSTRPKIEDYNAWSEKMKKYFDGLTKMNGDEVKVESKTDETARFMKIGTKF</sequence>
<proteinExistence type="predicted"/>
<keyword evidence="3" id="KW-1185">Reference proteome</keyword>
<evidence type="ECO:0000313" key="2">
    <source>
        <dbReference type="EMBL" id="KAF5786761.1"/>
    </source>
</evidence>
<feature type="region of interest" description="Disordered" evidence="1">
    <location>
        <begin position="50"/>
        <end position="83"/>
    </location>
</feature>
<dbReference type="AlphaFoldDB" id="A0A9K3HYD0"/>